<evidence type="ECO:0000256" key="3">
    <source>
        <dbReference type="ARBA" id="ARBA00022692"/>
    </source>
</evidence>
<keyword evidence="4 6" id="KW-1133">Transmembrane helix</keyword>
<comment type="similarity">
    <text evidence="6">Belongs to the MscS (TC 1.A.23) family.</text>
</comment>
<comment type="caution">
    <text evidence="8">The sequence shown here is derived from an EMBL/GenBank/DDBJ whole genome shotgun (WGS) entry which is preliminary data.</text>
</comment>
<dbReference type="PANTHER" id="PTHR30221">
    <property type="entry name" value="SMALL-CONDUCTANCE MECHANOSENSITIVE CHANNEL"/>
    <property type="match status" value="1"/>
</dbReference>
<dbReference type="Gene3D" id="2.30.30.60">
    <property type="match status" value="1"/>
</dbReference>
<keyword evidence="6" id="KW-0813">Transport</keyword>
<keyword evidence="6" id="KW-0406">Ion transport</keyword>
<dbReference type="SUPFAM" id="SSF82689">
    <property type="entry name" value="Mechanosensitive channel protein MscS (YggB), C-terminal domain"/>
    <property type="match status" value="1"/>
</dbReference>
<keyword evidence="6" id="KW-0407">Ion channel</keyword>
<dbReference type="InterPro" id="IPR018490">
    <property type="entry name" value="cNMP-bd_dom_sf"/>
</dbReference>
<feature type="transmembrane region" description="Helical" evidence="6">
    <location>
        <begin position="82"/>
        <end position="101"/>
    </location>
</feature>
<dbReference type="InterPro" id="IPR014710">
    <property type="entry name" value="RmlC-like_jellyroll"/>
</dbReference>
<accession>A0A2T5J2U4</accession>
<dbReference type="SMART" id="SM00100">
    <property type="entry name" value="cNMP"/>
    <property type="match status" value="1"/>
</dbReference>
<evidence type="ECO:0000259" key="7">
    <source>
        <dbReference type="PROSITE" id="PS50042"/>
    </source>
</evidence>
<evidence type="ECO:0000256" key="4">
    <source>
        <dbReference type="ARBA" id="ARBA00022989"/>
    </source>
</evidence>
<dbReference type="InterPro" id="IPR006685">
    <property type="entry name" value="MscS_channel_2nd"/>
</dbReference>
<dbReference type="Gene3D" id="1.10.287.1260">
    <property type="match status" value="1"/>
</dbReference>
<feature type="transmembrane region" description="Helical" evidence="6">
    <location>
        <begin position="20"/>
        <end position="38"/>
    </location>
</feature>
<comment type="function">
    <text evidence="6">Mechanosensitive channel that participates in the regulation of osmotic pressure changes within the cell, opening in response to stretch forces in the membrane lipid bilayer, without the need for other proteins. Contributes to normal resistance to hypoosmotic shock. Forms an ion channel of 1.0 nanosiemens conductance with a slight preference for anions.</text>
</comment>
<keyword evidence="9" id="KW-1185">Reference proteome</keyword>
<dbReference type="InterPro" id="IPR010920">
    <property type="entry name" value="LSM_dom_sf"/>
</dbReference>
<organism evidence="8 9">
    <name type="scientific">Agitococcus lubricus</name>
    <dbReference type="NCBI Taxonomy" id="1077255"/>
    <lineage>
        <taxon>Bacteria</taxon>
        <taxon>Pseudomonadati</taxon>
        <taxon>Pseudomonadota</taxon>
        <taxon>Gammaproteobacteria</taxon>
        <taxon>Moraxellales</taxon>
        <taxon>Moraxellaceae</taxon>
        <taxon>Agitococcus</taxon>
    </lineage>
</organism>
<evidence type="ECO:0000313" key="9">
    <source>
        <dbReference type="Proteomes" id="UP000244223"/>
    </source>
</evidence>
<dbReference type="Pfam" id="PF00924">
    <property type="entry name" value="MS_channel_2nd"/>
    <property type="match status" value="1"/>
</dbReference>
<dbReference type="InterPro" id="IPR045275">
    <property type="entry name" value="MscS_archaea/bacteria_type"/>
</dbReference>
<dbReference type="GO" id="GO:0008381">
    <property type="term" value="F:mechanosensitive monoatomic ion channel activity"/>
    <property type="evidence" value="ECO:0007669"/>
    <property type="project" value="InterPro"/>
</dbReference>
<dbReference type="EMBL" id="QAON01000002">
    <property type="protein sequence ID" value="PTQ90846.1"/>
    <property type="molecule type" value="Genomic_DNA"/>
</dbReference>
<keyword evidence="5 6" id="KW-0472">Membrane</keyword>
<dbReference type="InterPro" id="IPR000595">
    <property type="entry name" value="cNMP-bd_dom"/>
</dbReference>
<dbReference type="Proteomes" id="UP000244223">
    <property type="component" value="Unassembled WGS sequence"/>
</dbReference>
<feature type="transmembrane region" description="Helical" evidence="6">
    <location>
        <begin position="135"/>
        <end position="154"/>
    </location>
</feature>
<feature type="domain" description="Cyclic nucleotide-binding" evidence="7">
    <location>
        <begin position="355"/>
        <end position="475"/>
    </location>
</feature>
<dbReference type="Pfam" id="PF00027">
    <property type="entry name" value="cNMP_binding"/>
    <property type="match status" value="1"/>
</dbReference>
<comment type="subcellular location">
    <subcellularLocation>
        <location evidence="6">Cell inner membrane</location>
        <topology evidence="6">Multi-pass membrane protein</topology>
    </subcellularLocation>
    <subcellularLocation>
        <location evidence="1">Cell membrane</location>
        <topology evidence="1">Multi-pass membrane protein</topology>
    </subcellularLocation>
</comment>
<protein>
    <recommendedName>
        <fullName evidence="6">Small-conductance mechanosensitive channel</fullName>
    </recommendedName>
</protein>
<dbReference type="Gene3D" id="2.60.120.10">
    <property type="entry name" value="Jelly Rolls"/>
    <property type="match status" value="1"/>
</dbReference>
<keyword evidence="3 6" id="KW-0812">Transmembrane</keyword>
<feature type="transmembrane region" description="Helical" evidence="6">
    <location>
        <begin position="50"/>
        <end position="70"/>
    </location>
</feature>
<gene>
    <name evidence="8" type="ORF">C8N29_102246</name>
</gene>
<comment type="subunit">
    <text evidence="6">Homoheptamer.</text>
</comment>
<evidence type="ECO:0000256" key="6">
    <source>
        <dbReference type="RuleBase" id="RU369025"/>
    </source>
</evidence>
<dbReference type="SUPFAM" id="SSF50182">
    <property type="entry name" value="Sm-like ribonucleoproteins"/>
    <property type="match status" value="1"/>
</dbReference>
<evidence type="ECO:0000256" key="1">
    <source>
        <dbReference type="ARBA" id="ARBA00004651"/>
    </source>
</evidence>
<proteinExistence type="inferred from homology"/>
<evidence type="ECO:0000256" key="2">
    <source>
        <dbReference type="ARBA" id="ARBA00022475"/>
    </source>
</evidence>
<sequence length="512" mass="57861">MLAMFADKLQHALSQTWHSEYIQALAFIGILLLILLRCRQEALAIVKSTLGFLFTITVLIVLSTLCYLAALHTPSRVLNEMAMLLMGVLTLRITGLTLFRVWLPKIGFMPPRILEDILLILAYIAWGMVRLSLAGVNLSGLVTTSAVITGIIAFSMQDTLGNILGGLALQLDDSISIGNWIKVDDISGQVIEVHWRHTAVRTRNGEIVVIPNSVLMKAKVTIVGSKDVNQWRRWVYFSLNIDIPPQRVMDSINKALSEAELDLVSKNPAPNCILMNYKDGLSVYAVRYWLTNPQIDDPTDSMIRSHIFAALKRQGYQLASPALDITMTSDTLERELRLQDAELQQRQQALQHIDLFSKLSAEECHHLAQTLTYAPFAKGDLITRQGAVAHWLYVLISGEVDIWYEINRDERKHLTSLSAGRVFGEMGLMTGEPRRATVIAKTDVECYRIDKTSFEHIIRSRPQLADEFARILMERNQQLVAVQGQVTSSHAQHHARLLDNIRRFFRLNTEER</sequence>
<keyword evidence="6" id="KW-0997">Cell inner membrane</keyword>
<dbReference type="GO" id="GO:0005886">
    <property type="term" value="C:plasma membrane"/>
    <property type="evidence" value="ECO:0007669"/>
    <property type="project" value="UniProtKB-SubCell"/>
</dbReference>
<dbReference type="OrthoDB" id="9810708at2"/>
<evidence type="ECO:0000256" key="5">
    <source>
        <dbReference type="ARBA" id="ARBA00023136"/>
    </source>
</evidence>
<dbReference type="CDD" id="cd00038">
    <property type="entry name" value="CAP_ED"/>
    <property type="match status" value="1"/>
</dbReference>
<dbReference type="AlphaFoldDB" id="A0A2T5J2U4"/>
<dbReference type="RefSeq" id="WP_107864686.1">
    <property type="nucleotide sequence ID" value="NZ_QAON01000002.1"/>
</dbReference>
<dbReference type="PROSITE" id="PS50042">
    <property type="entry name" value="CNMP_BINDING_3"/>
    <property type="match status" value="1"/>
</dbReference>
<evidence type="ECO:0000313" key="8">
    <source>
        <dbReference type="EMBL" id="PTQ90846.1"/>
    </source>
</evidence>
<dbReference type="PANTHER" id="PTHR30221:SF1">
    <property type="entry name" value="SMALL-CONDUCTANCE MECHANOSENSITIVE CHANNEL"/>
    <property type="match status" value="1"/>
</dbReference>
<dbReference type="InterPro" id="IPR023408">
    <property type="entry name" value="MscS_beta-dom_sf"/>
</dbReference>
<name>A0A2T5J2U4_9GAMM</name>
<dbReference type="InterPro" id="IPR011066">
    <property type="entry name" value="MscS_channel_C_sf"/>
</dbReference>
<keyword evidence="2" id="KW-1003">Cell membrane</keyword>
<dbReference type="SUPFAM" id="SSF51206">
    <property type="entry name" value="cAMP-binding domain-like"/>
    <property type="match status" value="1"/>
</dbReference>
<reference evidence="8 9" key="1">
    <citation type="submission" date="2018-04" db="EMBL/GenBank/DDBJ databases">
        <title>Genomic Encyclopedia of Archaeal and Bacterial Type Strains, Phase II (KMG-II): from individual species to whole genera.</title>
        <authorList>
            <person name="Goeker M."/>
        </authorList>
    </citation>
    <scope>NUCLEOTIDE SEQUENCE [LARGE SCALE GENOMIC DNA]</scope>
    <source>
        <strain evidence="8 9">DSM 5822</strain>
    </source>
</reference>